<protein>
    <recommendedName>
        <fullName evidence="3">SWIM-type domain-containing protein</fullName>
    </recommendedName>
</protein>
<name>A0A8S3RUU0_MYTED</name>
<reference evidence="1" key="1">
    <citation type="submission" date="2021-03" db="EMBL/GenBank/DDBJ databases">
        <authorList>
            <person name="Bekaert M."/>
        </authorList>
    </citation>
    <scope>NUCLEOTIDE SEQUENCE</scope>
</reference>
<organism evidence="1 2">
    <name type="scientific">Mytilus edulis</name>
    <name type="common">Blue mussel</name>
    <dbReference type="NCBI Taxonomy" id="6550"/>
    <lineage>
        <taxon>Eukaryota</taxon>
        <taxon>Metazoa</taxon>
        <taxon>Spiralia</taxon>
        <taxon>Lophotrochozoa</taxon>
        <taxon>Mollusca</taxon>
        <taxon>Bivalvia</taxon>
        <taxon>Autobranchia</taxon>
        <taxon>Pteriomorphia</taxon>
        <taxon>Mytilida</taxon>
        <taxon>Mytiloidea</taxon>
        <taxon>Mytilidae</taxon>
        <taxon>Mytilinae</taxon>
        <taxon>Mytilus</taxon>
    </lineage>
</organism>
<evidence type="ECO:0000313" key="2">
    <source>
        <dbReference type="Proteomes" id="UP000683360"/>
    </source>
</evidence>
<dbReference type="Proteomes" id="UP000683360">
    <property type="component" value="Unassembled WGS sequence"/>
</dbReference>
<dbReference type="EMBL" id="CAJPWZ010001294">
    <property type="protein sequence ID" value="CAG2212326.1"/>
    <property type="molecule type" value="Genomic_DNA"/>
</dbReference>
<dbReference type="OrthoDB" id="10054519at2759"/>
<sequence length="225" mass="25662">MIIVSTTGYIVSVLGPYHADYKNNDANIIKHNFEINMEQMTDWITEGDILIVDRGFRDAVDFLEEMEIEGLRHGKNDSENVVEEFPTPSKEELTNITVGVYQLKLARSYTCEHLDEDGDYIIMLNDEIEDTLRVKIQSRHTSSKLYLLWIEYGPAVIKGWYCQCKAGARVVGACAHVSSVLWYLGYARYADSVRNIKNWSMYLEDASNVPEEIEDSDSEASGPEE</sequence>
<accession>A0A8S3RUU0</accession>
<comment type="caution">
    <text evidence="1">The sequence shown here is derived from an EMBL/GenBank/DDBJ whole genome shotgun (WGS) entry which is preliminary data.</text>
</comment>
<evidence type="ECO:0008006" key="3">
    <source>
        <dbReference type="Google" id="ProtNLM"/>
    </source>
</evidence>
<proteinExistence type="predicted"/>
<dbReference type="AlphaFoldDB" id="A0A8S3RUU0"/>
<keyword evidence="2" id="KW-1185">Reference proteome</keyword>
<evidence type="ECO:0000313" key="1">
    <source>
        <dbReference type="EMBL" id="CAG2212326.1"/>
    </source>
</evidence>
<gene>
    <name evidence="1" type="ORF">MEDL_26273</name>
</gene>